<name>A0A4D4JA89_9PSEU</name>
<evidence type="ECO:0000259" key="8">
    <source>
        <dbReference type="Pfam" id="PF02397"/>
    </source>
</evidence>
<dbReference type="AlphaFoldDB" id="A0A4D4JA89"/>
<proteinExistence type="inferred from homology"/>
<dbReference type="InterPro" id="IPR003362">
    <property type="entry name" value="Bact_transf"/>
</dbReference>
<evidence type="ECO:0000313" key="10">
    <source>
        <dbReference type="Proteomes" id="UP000298860"/>
    </source>
</evidence>
<evidence type="ECO:0000313" key="9">
    <source>
        <dbReference type="EMBL" id="GDY32484.1"/>
    </source>
</evidence>
<evidence type="ECO:0000256" key="3">
    <source>
        <dbReference type="ARBA" id="ARBA00022679"/>
    </source>
</evidence>
<feature type="transmembrane region" description="Helical" evidence="7">
    <location>
        <begin position="145"/>
        <end position="165"/>
    </location>
</feature>
<dbReference type="InterPro" id="IPR017475">
    <property type="entry name" value="EPS_sugar_tfrase"/>
</dbReference>
<dbReference type="Pfam" id="PF02397">
    <property type="entry name" value="Bac_transf"/>
    <property type="match status" value="1"/>
</dbReference>
<feature type="transmembrane region" description="Helical" evidence="7">
    <location>
        <begin position="52"/>
        <end position="72"/>
    </location>
</feature>
<evidence type="ECO:0000256" key="2">
    <source>
        <dbReference type="ARBA" id="ARBA00006464"/>
    </source>
</evidence>
<gene>
    <name evidence="9" type="ORF">GTS_41170</name>
</gene>
<dbReference type="Proteomes" id="UP000298860">
    <property type="component" value="Unassembled WGS sequence"/>
</dbReference>
<keyword evidence="3 9" id="KW-0808">Transferase</keyword>
<organism evidence="9 10">
    <name type="scientific">Gandjariella thermophila</name>
    <dbReference type="NCBI Taxonomy" id="1931992"/>
    <lineage>
        <taxon>Bacteria</taxon>
        <taxon>Bacillati</taxon>
        <taxon>Actinomycetota</taxon>
        <taxon>Actinomycetes</taxon>
        <taxon>Pseudonocardiales</taxon>
        <taxon>Pseudonocardiaceae</taxon>
        <taxon>Gandjariella</taxon>
    </lineage>
</organism>
<keyword evidence="4 7" id="KW-0812">Transmembrane</keyword>
<evidence type="ECO:0000256" key="6">
    <source>
        <dbReference type="ARBA" id="ARBA00023136"/>
    </source>
</evidence>
<dbReference type="NCBIfam" id="TIGR03025">
    <property type="entry name" value="EPS_sugtrans"/>
    <property type="match status" value="1"/>
</dbReference>
<accession>A0A4D4JA89</accession>
<evidence type="ECO:0000256" key="5">
    <source>
        <dbReference type="ARBA" id="ARBA00022989"/>
    </source>
</evidence>
<dbReference type="GO" id="GO:0016020">
    <property type="term" value="C:membrane"/>
    <property type="evidence" value="ECO:0007669"/>
    <property type="project" value="UniProtKB-SubCell"/>
</dbReference>
<feature type="transmembrane region" description="Helical" evidence="7">
    <location>
        <begin position="326"/>
        <end position="348"/>
    </location>
</feature>
<keyword evidence="6 7" id="KW-0472">Membrane</keyword>
<dbReference type="GO" id="GO:0016780">
    <property type="term" value="F:phosphotransferase activity, for other substituted phosphate groups"/>
    <property type="evidence" value="ECO:0007669"/>
    <property type="project" value="TreeGrafter"/>
</dbReference>
<reference evidence="10" key="1">
    <citation type="submission" date="2019-04" db="EMBL/GenBank/DDBJ databases">
        <title>Draft genome sequence of Pseudonocardiaceae bacterium SL3-2-4.</title>
        <authorList>
            <person name="Ningsih F."/>
            <person name="Yokota A."/>
            <person name="Sakai Y."/>
            <person name="Nanatani K."/>
            <person name="Yabe S."/>
            <person name="Oetari A."/>
            <person name="Sjamsuridzal W."/>
        </authorList>
    </citation>
    <scope>NUCLEOTIDE SEQUENCE [LARGE SCALE GENOMIC DNA]</scope>
    <source>
        <strain evidence="10">SL3-2-4</strain>
    </source>
</reference>
<dbReference type="PANTHER" id="PTHR30576">
    <property type="entry name" value="COLANIC BIOSYNTHESIS UDP-GLUCOSE LIPID CARRIER TRANSFERASE"/>
    <property type="match status" value="1"/>
</dbReference>
<keyword evidence="5 7" id="KW-1133">Transmembrane helix</keyword>
<evidence type="ECO:0000256" key="1">
    <source>
        <dbReference type="ARBA" id="ARBA00004141"/>
    </source>
</evidence>
<comment type="similarity">
    <text evidence="2">Belongs to the bacterial sugar transferase family.</text>
</comment>
<sequence>MSEHVGPTRDHVGDWLSRVQYVDPLPLGRGRRPARGSAAQSASDWEPRYRRAVIVSDVLATVVVVGVIGGLFGARGASNWHDRWGILAAGTEVLVLGALAVGRAWHSTVLGQGAEEFRRLGRSLFTAAVVLALGGIALTSHNIRLWIFVAIPAIAAVTLPERYLLRRWLHRQRQDGRCLLPVLAAGSVATVRDLIARTRKSPHLGWRVDAVCTVDGRGVDGDGQGGDHVDDVPVVGRLTEVADHVRRGGYRVVAVTPDPHWSPDRLQRLAWHLEGSEAEMVVAPVLMEVAGPRLHVSGVLGIPLLRVSLPTFTGVRRAVKEVVDRVGATVLLMLFAPLMMLVGLLVMVESRGGAFYRQRRVGKDGREFTIVKFRTMVRDADALRAQLADRNEGAGLLFKLRKDPRVTRVGAVLRRFSIDELPQLFNVLTGSMSLVGPRPPLPEESAAYGPDIRRRLLVKPGLTGLWQVSGRSDLPWEEAVRLDLRYVEDWSLALDAVILWKTLRAVFYGEGAY</sequence>
<keyword evidence="10" id="KW-1185">Reference proteome</keyword>
<feature type="transmembrane region" description="Helical" evidence="7">
    <location>
        <begin position="123"/>
        <end position="139"/>
    </location>
</feature>
<dbReference type="PANTHER" id="PTHR30576:SF10">
    <property type="entry name" value="SLL5057 PROTEIN"/>
    <property type="match status" value="1"/>
</dbReference>
<evidence type="ECO:0000256" key="7">
    <source>
        <dbReference type="SAM" id="Phobius"/>
    </source>
</evidence>
<feature type="domain" description="Bacterial sugar transferase" evidence="8">
    <location>
        <begin position="320"/>
        <end position="507"/>
    </location>
</feature>
<comment type="caution">
    <text evidence="9">The sequence shown here is derived from an EMBL/GenBank/DDBJ whole genome shotgun (WGS) entry which is preliminary data.</text>
</comment>
<comment type="subcellular location">
    <subcellularLocation>
        <location evidence="1">Membrane</location>
        <topology evidence="1">Multi-pass membrane protein</topology>
    </subcellularLocation>
</comment>
<feature type="transmembrane region" description="Helical" evidence="7">
    <location>
        <begin position="84"/>
        <end position="102"/>
    </location>
</feature>
<protein>
    <submittedName>
        <fullName evidence="9">Exopolysaccharide biosynthesis polyprenyl glycosylphosphotransferase</fullName>
    </submittedName>
</protein>
<evidence type="ECO:0000256" key="4">
    <source>
        <dbReference type="ARBA" id="ARBA00022692"/>
    </source>
</evidence>
<dbReference type="EMBL" id="BJFL01000025">
    <property type="protein sequence ID" value="GDY32484.1"/>
    <property type="molecule type" value="Genomic_DNA"/>
</dbReference>